<keyword evidence="8" id="KW-0544">Nucleosome core</keyword>
<dbReference type="RefSeq" id="XP_001712903.1">
    <property type="nucleotide sequence ID" value="XM_001712851.1"/>
</dbReference>
<sequence>MEKKSDIQKSRLSINNITSKSYISKLSIKRLARKSGIKRMSCTIYAEINKFIVEFLTKIVKDIIIFCRYENRTLIKVSDVLVVLRRYGKMYYGKR</sequence>
<dbReference type="InterPro" id="IPR001951">
    <property type="entry name" value="Histone_H4"/>
</dbReference>
<dbReference type="GO" id="GO:0000786">
    <property type="term" value="C:nucleosome"/>
    <property type="evidence" value="ECO:0007669"/>
    <property type="project" value="UniProtKB-KW"/>
</dbReference>
<dbReference type="PANTHER" id="PTHR10484">
    <property type="entry name" value="HISTONE H4"/>
    <property type="match status" value="1"/>
</dbReference>
<geneLocation type="nucleomorph" evidence="9"/>
<comment type="similarity">
    <text evidence="3">Belongs to the histone H4 family.</text>
</comment>
<dbReference type="GO" id="GO:0005634">
    <property type="term" value="C:nucleus"/>
    <property type="evidence" value="ECO:0007669"/>
    <property type="project" value="UniProtKB-SubCell"/>
</dbReference>
<evidence type="ECO:0000313" key="9">
    <source>
        <dbReference type="EMBL" id="ABA27291.1"/>
    </source>
</evidence>
<dbReference type="SUPFAM" id="SSF47113">
    <property type="entry name" value="Histone-fold"/>
    <property type="match status" value="1"/>
</dbReference>
<reference evidence="9 10" key="1">
    <citation type="journal article" date="2006" name="Proc. Natl. Acad. Sci. U.S.A.">
        <title>Complete nucleotide sequence of the chlorarachniophyte nucleomorph: nature's smallest nucleus.</title>
        <authorList>
            <person name="Gilson P.R."/>
            <person name="Su V."/>
            <person name="Slamovits C.H."/>
            <person name="Reith M.E."/>
            <person name="Keeling P.J."/>
            <person name="McFadden G.I."/>
        </authorList>
    </citation>
    <scope>NUCLEOTIDE SEQUENCE [LARGE SCALE GENOMIC DNA]</scope>
    <source>
        <strain evidence="10">CCMP621</strain>
    </source>
</reference>
<dbReference type="GO" id="GO:0030527">
    <property type="term" value="F:structural constituent of chromatin"/>
    <property type="evidence" value="ECO:0007669"/>
    <property type="project" value="InterPro"/>
</dbReference>
<keyword evidence="7" id="KW-0539">Nucleus</keyword>
<dbReference type="GO" id="GO:0046982">
    <property type="term" value="F:protein heterodimerization activity"/>
    <property type="evidence" value="ECO:0007669"/>
    <property type="project" value="InterPro"/>
</dbReference>
<evidence type="ECO:0000256" key="3">
    <source>
        <dbReference type="ARBA" id="ARBA00006564"/>
    </source>
</evidence>
<evidence type="ECO:0000313" key="10">
    <source>
        <dbReference type="Proteomes" id="UP000243425"/>
    </source>
</evidence>
<dbReference type="GO" id="GO:0003677">
    <property type="term" value="F:DNA binding"/>
    <property type="evidence" value="ECO:0007669"/>
    <property type="project" value="UniProtKB-KW"/>
</dbReference>
<dbReference type="GeneID" id="5788573"/>
<comment type="subcellular location">
    <subcellularLocation>
        <location evidence="2">Chromosome</location>
    </subcellularLocation>
    <subcellularLocation>
        <location evidence="1">Nucleus</location>
    </subcellularLocation>
</comment>
<dbReference type="AlphaFoldDB" id="Q3LW75"/>
<organism evidence="9 10">
    <name type="scientific">Bigelowiella natans</name>
    <name type="common">Pedinomonas minutissima</name>
    <name type="synonym">Chlorarachnion sp. (strain CCMP621)</name>
    <dbReference type="NCBI Taxonomy" id="227086"/>
    <lineage>
        <taxon>Eukaryota</taxon>
        <taxon>Sar</taxon>
        <taxon>Rhizaria</taxon>
        <taxon>Cercozoa</taxon>
        <taxon>Chlorarachniophyceae</taxon>
        <taxon>Bigelowiella</taxon>
    </lineage>
</organism>
<dbReference type="InterPro" id="IPR009072">
    <property type="entry name" value="Histone-fold"/>
</dbReference>
<dbReference type="Proteomes" id="UP000243425">
    <property type="component" value="Nucleomorph 2"/>
</dbReference>
<evidence type="ECO:0000256" key="7">
    <source>
        <dbReference type="ARBA" id="ARBA00023242"/>
    </source>
</evidence>
<comment type="subunit">
    <text evidence="4">The nucleosome is a histone octamer containing two molecules each of H2A, H2B, H3 and H4 assembled in one H3-H4 heterotetramer and two H2A-H2B heterodimers. The octamer wraps approximately 147 bp of DNA.</text>
</comment>
<protein>
    <submittedName>
        <fullName evidence="9">Histone H4</fullName>
    </submittedName>
</protein>
<keyword evidence="5" id="KW-0158">Chromosome</keyword>
<evidence type="ECO:0000256" key="2">
    <source>
        <dbReference type="ARBA" id="ARBA00004286"/>
    </source>
</evidence>
<name>Q3LW75_BIGNA</name>
<evidence type="ECO:0000256" key="8">
    <source>
        <dbReference type="ARBA" id="ARBA00023269"/>
    </source>
</evidence>
<proteinExistence type="inferred from homology"/>
<gene>
    <name evidence="9" type="primary">H4</name>
</gene>
<evidence type="ECO:0000256" key="6">
    <source>
        <dbReference type="ARBA" id="ARBA00023125"/>
    </source>
</evidence>
<accession>Q3LW75</accession>
<dbReference type="CDD" id="cd22912">
    <property type="entry name" value="HFD_H4"/>
    <property type="match status" value="1"/>
</dbReference>
<keyword evidence="6" id="KW-0238">DNA-binding</keyword>
<dbReference type="PRINTS" id="PR00623">
    <property type="entry name" value="HISTONEH4"/>
</dbReference>
<evidence type="ECO:0000256" key="5">
    <source>
        <dbReference type="ARBA" id="ARBA00022454"/>
    </source>
</evidence>
<dbReference type="EMBL" id="DQ158857">
    <property type="protein sequence ID" value="ABA27291.1"/>
    <property type="molecule type" value="Genomic_DNA"/>
</dbReference>
<keyword evidence="9" id="KW-0542">Nucleomorph</keyword>
<evidence type="ECO:0000256" key="1">
    <source>
        <dbReference type="ARBA" id="ARBA00004123"/>
    </source>
</evidence>
<dbReference type="Gene3D" id="1.10.20.10">
    <property type="entry name" value="Histone, subunit A"/>
    <property type="match status" value="1"/>
</dbReference>
<evidence type="ECO:0000256" key="4">
    <source>
        <dbReference type="ARBA" id="ARBA00011538"/>
    </source>
</evidence>